<evidence type="ECO:0000313" key="2">
    <source>
        <dbReference type="EMBL" id="KAF2275958.1"/>
    </source>
</evidence>
<dbReference type="AlphaFoldDB" id="A0A6A6JJ20"/>
<gene>
    <name evidence="2" type="ORF">EI97DRAFT_61649</name>
</gene>
<accession>A0A6A6JJ20</accession>
<dbReference type="GeneID" id="54556138"/>
<proteinExistence type="predicted"/>
<organism evidence="2 3">
    <name type="scientific">Westerdykella ornata</name>
    <dbReference type="NCBI Taxonomy" id="318751"/>
    <lineage>
        <taxon>Eukaryota</taxon>
        <taxon>Fungi</taxon>
        <taxon>Dikarya</taxon>
        <taxon>Ascomycota</taxon>
        <taxon>Pezizomycotina</taxon>
        <taxon>Dothideomycetes</taxon>
        <taxon>Pleosporomycetidae</taxon>
        <taxon>Pleosporales</taxon>
        <taxon>Sporormiaceae</taxon>
        <taxon>Westerdykella</taxon>
    </lineage>
</organism>
<keyword evidence="3" id="KW-1185">Reference proteome</keyword>
<dbReference type="RefSeq" id="XP_033653497.1">
    <property type="nucleotide sequence ID" value="XM_033802963.1"/>
</dbReference>
<reference evidence="2" key="1">
    <citation type="journal article" date="2020" name="Stud. Mycol.">
        <title>101 Dothideomycetes genomes: a test case for predicting lifestyles and emergence of pathogens.</title>
        <authorList>
            <person name="Haridas S."/>
            <person name="Albert R."/>
            <person name="Binder M."/>
            <person name="Bloem J."/>
            <person name="Labutti K."/>
            <person name="Salamov A."/>
            <person name="Andreopoulos B."/>
            <person name="Baker S."/>
            <person name="Barry K."/>
            <person name="Bills G."/>
            <person name="Bluhm B."/>
            <person name="Cannon C."/>
            <person name="Castanera R."/>
            <person name="Culley D."/>
            <person name="Daum C."/>
            <person name="Ezra D."/>
            <person name="Gonzalez J."/>
            <person name="Henrissat B."/>
            <person name="Kuo A."/>
            <person name="Liang C."/>
            <person name="Lipzen A."/>
            <person name="Lutzoni F."/>
            <person name="Magnuson J."/>
            <person name="Mondo S."/>
            <person name="Nolan M."/>
            <person name="Ohm R."/>
            <person name="Pangilinan J."/>
            <person name="Park H.-J."/>
            <person name="Ramirez L."/>
            <person name="Alfaro M."/>
            <person name="Sun H."/>
            <person name="Tritt A."/>
            <person name="Yoshinaga Y."/>
            <person name="Zwiers L.-H."/>
            <person name="Turgeon B."/>
            <person name="Goodwin S."/>
            <person name="Spatafora J."/>
            <person name="Crous P."/>
            <person name="Grigoriev I."/>
        </authorList>
    </citation>
    <scope>NUCLEOTIDE SEQUENCE</scope>
    <source>
        <strain evidence="2">CBS 379.55</strain>
    </source>
</reference>
<sequence>MQFHGLFPAVPPRLTALLTLCGLHAESYQRASVLGSSMWRGPPPDSLPSIRRENLTGRCATACHEKSPSSPREPTSGEPEPVMDEKREKHCFRALTIQSPGCFVNDSEFERPIISAKGNAG</sequence>
<protein>
    <submittedName>
        <fullName evidence="2">Uncharacterized protein</fullName>
    </submittedName>
</protein>
<evidence type="ECO:0000313" key="3">
    <source>
        <dbReference type="Proteomes" id="UP000800097"/>
    </source>
</evidence>
<feature type="region of interest" description="Disordered" evidence="1">
    <location>
        <begin position="61"/>
        <end position="87"/>
    </location>
</feature>
<evidence type="ECO:0000256" key="1">
    <source>
        <dbReference type="SAM" id="MobiDB-lite"/>
    </source>
</evidence>
<dbReference type="EMBL" id="ML986495">
    <property type="protein sequence ID" value="KAF2275958.1"/>
    <property type="molecule type" value="Genomic_DNA"/>
</dbReference>
<dbReference type="Proteomes" id="UP000800097">
    <property type="component" value="Unassembled WGS sequence"/>
</dbReference>
<name>A0A6A6JJ20_WESOR</name>